<reference evidence="2" key="1">
    <citation type="journal article" date="2021" name="Genome Biol. Evol.">
        <title>A High-Quality Reference Genome for a Parasitic Bivalve with Doubly Uniparental Inheritance (Bivalvia: Unionida).</title>
        <authorList>
            <person name="Smith C.H."/>
        </authorList>
    </citation>
    <scope>NUCLEOTIDE SEQUENCE</scope>
    <source>
        <strain evidence="2">CHS0354</strain>
    </source>
</reference>
<dbReference type="AlphaFoldDB" id="A0AAE0SR20"/>
<dbReference type="InterPro" id="IPR023799">
    <property type="entry name" value="RbfA_dom_sf"/>
</dbReference>
<dbReference type="PANTHER" id="PTHR14725:SF0">
    <property type="entry name" value="RIBOSOME-BINDING FACTOR A, MITOCHONDRIAL-RELATED"/>
    <property type="match status" value="1"/>
</dbReference>
<reference evidence="2" key="3">
    <citation type="submission" date="2023-05" db="EMBL/GenBank/DDBJ databases">
        <authorList>
            <person name="Smith C.H."/>
        </authorList>
    </citation>
    <scope>NUCLEOTIDE SEQUENCE</scope>
    <source>
        <strain evidence="2">CHS0354</strain>
        <tissue evidence="2">Mantle</tissue>
    </source>
</reference>
<evidence type="ECO:0000256" key="1">
    <source>
        <dbReference type="SAM" id="MobiDB-lite"/>
    </source>
</evidence>
<dbReference type="Gene3D" id="3.30.300.20">
    <property type="match status" value="1"/>
</dbReference>
<feature type="region of interest" description="Disordered" evidence="1">
    <location>
        <begin position="396"/>
        <end position="437"/>
    </location>
</feature>
<accession>A0AAE0SR20</accession>
<evidence type="ECO:0000313" key="3">
    <source>
        <dbReference type="Proteomes" id="UP001195483"/>
    </source>
</evidence>
<dbReference type="SUPFAM" id="SSF89919">
    <property type="entry name" value="Ribosome-binding factor A, RbfA"/>
    <property type="match status" value="1"/>
</dbReference>
<proteinExistence type="predicted"/>
<feature type="region of interest" description="Disordered" evidence="1">
    <location>
        <begin position="341"/>
        <end position="364"/>
    </location>
</feature>
<reference evidence="2" key="2">
    <citation type="journal article" date="2021" name="Genome Biol. Evol.">
        <title>Developing a high-quality reference genome for a parasitic bivalve with doubly uniparental inheritance (Bivalvia: Unionida).</title>
        <authorList>
            <person name="Smith C.H."/>
        </authorList>
    </citation>
    <scope>NUCLEOTIDE SEQUENCE</scope>
    <source>
        <strain evidence="2">CHS0354</strain>
        <tissue evidence="2">Mantle</tissue>
    </source>
</reference>
<dbReference type="Proteomes" id="UP001195483">
    <property type="component" value="Unassembled WGS sequence"/>
</dbReference>
<dbReference type="InterPro" id="IPR015946">
    <property type="entry name" value="KH_dom-like_a/b"/>
</dbReference>
<comment type="caution">
    <text evidence="2">The sequence shown here is derived from an EMBL/GenBank/DDBJ whole genome shotgun (WGS) entry which is preliminary data.</text>
</comment>
<evidence type="ECO:0008006" key="4">
    <source>
        <dbReference type="Google" id="ProtNLM"/>
    </source>
</evidence>
<dbReference type="InterPro" id="IPR000238">
    <property type="entry name" value="RbfA"/>
</dbReference>
<feature type="compositionally biased region" description="Acidic residues" evidence="1">
    <location>
        <begin position="410"/>
        <end position="437"/>
    </location>
</feature>
<name>A0AAE0SR20_9BIVA</name>
<protein>
    <recommendedName>
        <fullName evidence="4">Ribosome-binding factor A, mitochondrial</fullName>
    </recommendedName>
</protein>
<sequence>MATSLQLYCYQSRVCFIARQLGYLRRLHATTILNQKYFRASKLSTLEKMIYRGAKEKKKIWYNVPAPNVAGIIPKERKISTGSIRRAVHVSHVLYNYITEIINSGELDPKLVDGKIMISQVKVVPDFSSVNVYWLVSGSEEDQEIEQLLKQRAGKLRHLLTTYHTLGIVPPVTFVCDRSLINIREVERLLKIADYGSDENLEEIEEIPPKVTSERKIAQLHLLGQEFSENWADFNTLDTRTEVTYLGGRCTLKTDSSKLKINDLIESNQVAEKVNPQNENIPSDSVGRKTVSLEHSTNSYDVKSNSSAEVKINFRQDLYGLHHDLIMNKIVAAKQKSARQKLDAAEPLTLSTEQETRKPVTSMYSKNTERIDKKDMRHLAFLERDIVLKGLNAKSSDDIQPYTSQKELDYYSDDYSDNNYGSDDDDNYDDDDDNGRQ</sequence>
<dbReference type="EMBL" id="JAEAOA010000434">
    <property type="protein sequence ID" value="KAK3596647.1"/>
    <property type="molecule type" value="Genomic_DNA"/>
</dbReference>
<keyword evidence="3" id="KW-1185">Reference proteome</keyword>
<dbReference type="GO" id="GO:0006364">
    <property type="term" value="P:rRNA processing"/>
    <property type="evidence" value="ECO:0007669"/>
    <property type="project" value="InterPro"/>
</dbReference>
<dbReference type="PANTHER" id="PTHR14725">
    <property type="entry name" value="RIBOSOME-BINDING FACTOR A, MITOCHONDRIAL-RELATED"/>
    <property type="match status" value="1"/>
</dbReference>
<evidence type="ECO:0000313" key="2">
    <source>
        <dbReference type="EMBL" id="KAK3596647.1"/>
    </source>
</evidence>
<organism evidence="2 3">
    <name type="scientific">Potamilus streckersoni</name>
    <dbReference type="NCBI Taxonomy" id="2493646"/>
    <lineage>
        <taxon>Eukaryota</taxon>
        <taxon>Metazoa</taxon>
        <taxon>Spiralia</taxon>
        <taxon>Lophotrochozoa</taxon>
        <taxon>Mollusca</taxon>
        <taxon>Bivalvia</taxon>
        <taxon>Autobranchia</taxon>
        <taxon>Heteroconchia</taxon>
        <taxon>Palaeoheterodonta</taxon>
        <taxon>Unionida</taxon>
        <taxon>Unionoidea</taxon>
        <taxon>Unionidae</taxon>
        <taxon>Ambleminae</taxon>
        <taxon>Lampsilini</taxon>
        <taxon>Potamilus</taxon>
    </lineage>
</organism>
<dbReference type="InterPro" id="IPR039212">
    <property type="entry name" value="RBFA_mitochondrial"/>
</dbReference>
<gene>
    <name evidence="2" type="ORF">CHS0354_006196</name>
</gene>
<dbReference type="Pfam" id="PF02033">
    <property type="entry name" value="RBFA"/>
    <property type="match status" value="1"/>
</dbReference>